<dbReference type="Proteomes" id="UP000215914">
    <property type="component" value="Chromosome 9"/>
</dbReference>
<evidence type="ECO:0000313" key="2">
    <source>
        <dbReference type="Proteomes" id="UP000215914"/>
    </source>
</evidence>
<gene>
    <name evidence="1" type="ORF">HannXRQ_Chr09g0241271</name>
</gene>
<evidence type="ECO:0000313" key="1">
    <source>
        <dbReference type="EMBL" id="OTG13717.1"/>
    </source>
</evidence>
<protein>
    <recommendedName>
        <fullName evidence="3">DUF674 family protein</fullName>
    </recommendedName>
</protein>
<dbReference type="PANTHER" id="PTHR33103">
    <property type="entry name" value="OS01G0153900 PROTEIN"/>
    <property type="match status" value="1"/>
</dbReference>
<accession>A0A251TRG8</accession>
<dbReference type="FunCoup" id="A0A251TRG8">
    <property type="interactions" value="135"/>
</dbReference>
<proteinExistence type="predicted"/>
<dbReference type="PANTHER" id="PTHR33103:SF27">
    <property type="entry name" value="OS04G0594700 PROTEIN"/>
    <property type="match status" value="1"/>
</dbReference>
<evidence type="ECO:0008006" key="3">
    <source>
        <dbReference type="Google" id="ProtNLM"/>
    </source>
</evidence>
<reference evidence="2" key="1">
    <citation type="journal article" date="2017" name="Nature">
        <title>The sunflower genome provides insights into oil metabolism, flowering and Asterid evolution.</title>
        <authorList>
            <person name="Badouin H."/>
            <person name="Gouzy J."/>
            <person name="Grassa C.J."/>
            <person name="Murat F."/>
            <person name="Staton S.E."/>
            <person name="Cottret L."/>
            <person name="Lelandais-Briere C."/>
            <person name="Owens G.L."/>
            <person name="Carrere S."/>
            <person name="Mayjonade B."/>
            <person name="Legrand L."/>
            <person name="Gill N."/>
            <person name="Kane N.C."/>
            <person name="Bowers J.E."/>
            <person name="Hubner S."/>
            <person name="Bellec A."/>
            <person name="Berard A."/>
            <person name="Berges H."/>
            <person name="Blanchet N."/>
            <person name="Boniface M.C."/>
            <person name="Brunel D."/>
            <person name="Catrice O."/>
            <person name="Chaidir N."/>
            <person name="Claudel C."/>
            <person name="Donnadieu C."/>
            <person name="Faraut T."/>
            <person name="Fievet G."/>
            <person name="Helmstetter N."/>
            <person name="King M."/>
            <person name="Knapp S.J."/>
            <person name="Lai Z."/>
            <person name="Le Paslier M.C."/>
            <person name="Lippi Y."/>
            <person name="Lorenzon L."/>
            <person name="Mandel J.R."/>
            <person name="Marage G."/>
            <person name="Marchand G."/>
            <person name="Marquand E."/>
            <person name="Bret-Mestries E."/>
            <person name="Morien E."/>
            <person name="Nambeesan S."/>
            <person name="Nguyen T."/>
            <person name="Pegot-Espagnet P."/>
            <person name="Pouilly N."/>
            <person name="Raftis F."/>
            <person name="Sallet E."/>
            <person name="Schiex T."/>
            <person name="Thomas J."/>
            <person name="Vandecasteele C."/>
            <person name="Vares D."/>
            <person name="Vear F."/>
            <person name="Vautrin S."/>
            <person name="Crespi M."/>
            <person name="Mangin B."/>
            <person name="Burke J.M."/>
            <person name="Salse J."/>
            <person name="Munos S."/>
            <person name="Vincourt P."/>
            <person name="Rieseberg L.H."/>
            <person name="Langlade N.B."/>
        </authorList>
    </citation>
    <scope>NUCLEOTIDE SEQUENCE [LARGE SCALE GENOMIC DNA]</scope>
    <source>
        <strain evidence="2">cv. SF193</strain>
    </source>
</reference>
<dbReference type="InParanoid" id="A0A251TRG8"/>
<dbReference type="AlphaFoldDB" id="A0A251TRG8"/>
<name>A0A251TRG8_HELAN</name>
<dbReference type="InterPro" id="IPR007750">
    <property type="entry name" value="DUF674"/>
</dbReference>
<dbReference type="EMBL" id="CM007898">
    <property type="protein sequence ID" value="OTG13717.1"/>
    <property type="molecule type" value="Genomic_DNA"/>
</dbReference>
<organism evidence="1 2">
    <name type="scientific">Helianthus annuus</name>
    <name type="common">Common sunflower</name>
    <dbReference type="NCBI Taxonomy" id="4232"/>
    <lineage>
        <taxon>Eukaryota</taxon>
        <taxon>Viridiplantae</taxon>
        <taxon>Streptophyta</taxon>
        <taxon>Embryophyta</taxon>
        <taxon>Tracheophyta</taxon>
        <taxon>Spermatophyta</taxon>
        <taxon>Magnoliopsida</taxon>
        <taxon>eudicotyledons</taxon>
        <taxon>Gunneridae</taxon>
        <taxon>Pentapetalae</taxon>
        <taxon>asterids</taxon>
        <taxon>campanulids</taxon>
        <taxon>Asterales</taxon>
        <taxon>Asteraceae</taxon>
        <taxon>Asteroideae</taxon>
        <taxon>Heliantheae alliance</taxon>
        <taxon>Heliantheae</taxon>
        <taxon>Helianthus</taxon>
    </lineage>
</organism>
<dbReference type="OMA" id="WELSIDI"/>
<keyword evidence="2" id="KW-1185">Reference proteome</keyword>
<dbReference type="Pfam" id="PF05056">
    <property type="entry name" value="DUF674"/>
    <property type="match status" value="2"/>
</dbReference>
<sequence length="351" mass="39830">MADTKTIEAKISIKVIVDKAKKRVVYVEADHSFVDILFSFMTLPMGTIVRLLEKHDDKKFEALGSLNNLYQSLKDFPDCYLSSEECKRMLLNPRSLSYDHCRNLQLQIDDTEPTQNYVCRYLFCQCYRKFMSANILGIRNGAKCSRCNSEMALEPVYWCSNDSVDNDGGVFVSDIATFIVTDDLCFPKPLYLQMLYFLKLALSIKCLFTQLVFSKIYPLRCYWKFENNTADPCDLMKKEISASSKMLLEVSLQKSTGKLLFAEAKEDFVEFLFGILSIPLGTVIGTLTNGASSYSCMDNILKSISNMSVGRYLKSQPIKDMLLKPHIGQKFSSKHQVFSLNAIPTVAIDQG</sequence>